<proteinExistence type="inferred from homology"/>
<accession>A0ABU2SW12</accession>
<dbReference type="SUPFAM" id="SSF52743">
    <property type="entry name" value="Subtilisin-like"/>
    <property type="match status" value="1"/>
</dbReference>
<dbReference type="RefSeq" id="WP_311614851.1">
    <property type="nucleotide sequence ID" value="NZ_JAVRFI010000028.1"/>
</dbReference>
<evidence type="ECO:0000256" key="3">
    <source>
        <dbReference type="ARBA" id="ARBA00022801"/>
    </source>
</evidence>
<comment type="caution">
    <text evidence="8">The sequence shown here is derived from an EMBL/GenBank/DDBJ whole genome shotgun (WGS) entry which is preliminary data.</text>
</comment>
<keyword evidence="4 5" id="KW-0720">Serine protease</keyword>
<feature type="domain" description="Peptidase S8/S53" evidence="7">
    <location>
        <begin position="284"/>
        <end position="451"/>
    </location>
</feature>
<dbReference type="Pfam" id="PF00082">
    <property type="entry name" value="Peptidase_S8"/>
    <property type="match status" value="1"/>
</dbReference>
<dbReference type="InterPro" id="IPR036852">
    <property type="entry name" value="Peptidase_S8/S53_dom_sf"/>
</dbReference>
<dbReference type="InterPro" id="IPR050131">
    <property type="entry name" value="Peptidase_S8_subtilisin-like"/>
</dbReference>
<evidence type="ECO:0000256" key="5">
    <source>
        <dbReference type="PROSITE-ProRule" id="PRU01240"/>
    </source>
</evidence>
<dbReference type="PROSITE" id="PS51892">
    <property type="entry name" value="SUBTILASE"/>
    <property type="match status" value="1"/>
</dbReference>
<dbReference type="PRINTS" id="PR00723">
    <property type="entry name" value="SUBTILISIN"/>
</dbReference>
<feature type="active site" description="Charge relay system" evidence="5">
    <location>
        <position position="199"/>
    </location>
</feature>
<feature type="active site" description="Charge relay system" evidence="5">
    <location>
        <position position="417"/>
    </location>
</feature>
<gene>
    <name evidence="8" type="ORF">RM609_29520</name>
</gene>
<keyword evidence="9" id="KW-1185">Reference proteome</keyword>
<feature type="active site" description="Charge relay system" evidence="5">
    <location>
        <position position="168"/>
    </location>
</feature>
<sequence length="504" mass="51667">MPVVLPPSVRPRHGVRVVVEGFTYLPVGRELIAVTCPEAALRVGPTGVRSLTGADLSALDSFLADERLTLEPLAPARTTVPELALLHRVRGTERHLDELAVRLGTLPGIDTAYVKPGVLPAGRGFAPGTPDLSPRQGYLGPAPGGVDARWAWSRPGGTGEGVGVVVVDAAWHLGHEGLGRKLTGIVAGTPLDDPAWRNHGTHTLGVIGGDRTGSGITGIAPGALTAAAAFPGIGTARAVLAAADRLPPGGIVLLPLHRPGPRHGWAARDDQRGCLPLEWWPDDHAAVRHATAKGVLVVAAAGNGGEGLDDALYEVRPDGFPAWWRNPLRHPSRHPSPRADSGAVLVGAGAPPPGTHGRDHGPDRSRLAFSNHGGRVDAQGWGHEVTTTGGRWDGGPGELRGGPDEARWYTDVFCGTSAAAAVVAGALACVQGLLRGAGRESLTPGEARVLLRGTGAEPPKEGGRIGNRPDLRAVAVALGLGVGVGVGVGPVAVSGAPVGRCGMR</sequence>
<dbReference type="InterPro" id="IPR015500">
    <property type="entry name" value="Peptidase_S8_subtilisin-rel"/>
</dbReference>
<keyword evidence="2 5" id="KW-0645">Protease</keyword>
<evidence type="ECO:0000259" key="7">
    <source>
        <dbReference type="Pfam" id="PF00082"/>
    </source>
</evidence>
<comment type="similarity">
    <text evidence="1 5">Belongs to the peptidase S8 family.</text>
</comment>
<evidence type="ECO:0000313" key="8">
    <source>
        <dbReference type="EMBL" id="MDT0453189.1"/>
    </source>
</evidence>
<reference evidence="8" key="1">
    <citation type="submission" date="2024-05" db="EMBL/GenBank/DDBJ databases">
        <title>30 novel species of actinomycetes from the DSMZ collection.</title>
        <authorList>
            <person name="Nouioui I."/>
        </authorList>
    </citation>
    <scope>NUCLEOTIDE SEQUENCE</scope>
    <source>
        <strain evidence="8">DSM 40473</strain>
    </source>
</reference>
<feature type="region of interest" description="Disordered" evidence="6">
    <location>
        <begin position="331"/>
        <end position="398"/>
    </location>
</feature>
<dbReference type="PANTHER" id="PTHR43806">
    <property type="entry name" value="PEPTIDASE S8"/>
    <property type="match status" value="1"/>
</dbReference>
<dbReference type="Proteomes" id="UP001180531">
    <property type="component" value="Unassembled WGS sequence"/>
</dbReference>
<evidence type="ECO:0000256" key="6">
    <source>
        <dbReference type="SAM" id="MobiDB-lite"/>
    </source>
</evidence>
<organism evidence="8 9">
    <name type="scientific">Streptomyces hesseae</name>
    <dbReference type="NCBI Taxonomy" id="3075519"/>
    <lineage>
        <taxon>Bacteria</taxon>
        <taxon>Bacillati</taxon>
        <taxon>Actinomycetota</taxon>
        <taxon>Actinomycetes</taxon>
        <taxon>Kitasatosporales</taxon>
        <taxon>Streptomycetaceae</taxon>
        <taxon>Streptomyces</taxon>
    </lineage>
</organism>
<evidence type="ECO:0000256" key="4">
    <source>
        <dbReference type="ARBA" id="ARBA00022825"/>
    </source>
</evidence>
<evidence type="ECO:0000313" key="9">
    <source>
        <dbReference type="Proteomes" id="UP001180531"/>
    </source>
</evidence>
<evidence type="ECO:0000256" key="2">
    <source>
        <dbReference type="ARBA" id="ARBA00022670"/>
    </source>
</evidence>
<dbReference type="Gene3D" id="3.40.50.200">
    <property type="entry name" value="Peptidase S8/S53 domain"/>
    <property type="match status" value="1"/>
</dbReference>
<dbReference type="PANTHER" id="PTHR43806:SF11">
    <property type="entry name" value="CEREVISIN-RELATED"/>
    <property type="match status" value="1"/>
</dbReference>
<keyword evidence="3 5" id="KW-0378">Hydrolase</keyword>
<dbReference type="EMBL" id="JAVRFI010000028">
    <property type="protein sequence ID" value="MDT0453189.1"/>
    <property type="molecule type" value="Genomic_DNA"/>
</dbReference>
<evidence type="ECO:0000256" key="1">
    <source>
        <dbReference type="ARBA" id="ARBA00011073"/>
    </source>
</evidence>
<name>A0ABU2SW12_9ACTN</name>
<feature type="compositionally biased region" description="Basic and acidic residues" evidence="6">
    <location>
        <begin position="356"/>
        <end position="366"/>
    </location>
</feature>
<protein>
    <submittedName>
        <fullName evidence="8">S8 family serine peptidase</fullName>
    </submittedName>
</protein>
<dbReference type="InterPro" id="IPR000209">
    <property type="entry name" value="Peptidase_S8/S53_dom"/>
</dbReference>